<reference evidence="2" key="1">
    <citation type="submission" date="2016-11" db="UniProtKB">
        <authorList>
            <consortium name="WormBaseParasite"/>
        </authorList>
    </citation>
    <scope>IDENTIFICATION</scope>
    <source>
        <strain evidence="2">KR3021</strain>
    </source>
</reference>
<name>A0AC35TM56_9BILA</name>
<dbReference type="WBParaSite" id="RSKR_0000205500.1">
    <property type="protein sequence ID" value="RSKR_0000205500.1"/>
    <property type="gene ID" value="RSKR_0000205500"/>
</dbReference>
<evidence type="ECO:0000313" key="1">
    <source>
        <dbReference type="Proteomes" id="UP000095286"/>
    </source>
</evidence>
<dbReference type="Proteomes" id="UP000095286">
    <property type="component" value="Unplaced"/>
</dbReference>
<sequence>MASSSEATSSSLPTNFEDEDDKRSKSSTDGDANSLYTFLCLKKCLLKKNCGTEEYKEIGSLVEFKKLLDPVGKEMPFLQKSLFENVPPMINFYAKGTKVAKPTKRVTSTLKWCHNTLLPIVMKNCLAGSFFKVVDQEDEWLGYWGRHMKSNSYKSLHFYQKVNHVPGAFHIGRKDRLWQHLSEMMDRLDSDDYFVMPKTYILPKEINQATHYLNSNPQKKLILKPPASARGVGIVLSTNPLDLHSKEPMVAQEYVENPLLINGAKFDLRFYVIIPSFEPLRVYLHEDGLVRFASLPYSNCPSEMGNKYIYLTNYSINKNAHSEGLSDEPVAKWKMGQFWEYMTEQFGEPKVEELKENIKDVARRAVLACEFNIREHAAKYYTSAFSGHNTFEMFGMDILIDDTLKPWLLEMNISPSLHSQTLIDQTVKGPLAADILNMICLNLPPNDDIPDQYTLNYCVKNNASTLSKEHIDKSLYFENNFSLYQMSSGDILEELTDADVRMLIAFEDEYKRRGSFELLYPLGKKSEDLLCTMDSVIYANLLLYEWTSRFQEDREQGIFLLNKICENNYHLPNMSIDGDSNEESETDGTSIEDSVAAEEL</sequence>
<accession>A0AC35TM56</accession>
<proteinExistence type="predicted"/>
<evidence type="ECO:0000313" key="2">
    <source>
        <dbReference type="WBParaSite" id="RSKR_0000205500.1"/>
    </source>
</evidence>
<organism evidence="1 2">
    <name type="scientific">Rhabditophanes sp. KR3021</name>
    <dbReference type="NCBI Taxonomy" id="114890"/>
    <lineage>
        <taxon>Eukaryota</taxon>
        <taxon>Metazoa</taxon>
        <taxon>Ecdysozoa</taxon>
        <taxon>Nematoda</taxon>
        <taxon>Chromadorea</taxon>
        <taxon>Rhabditida</taxon>
        <taxon>Tylenchina</taxon>
        <taxon>Panagrolaimomorpha</taxon>
        <taxon>Strongyloidoidea</taxon>
        <taxon>Alloionematidae</taxon>
        <taxon>Rhabditophanes</taxon>
    </lineage>
</organism>
<protein>
    <submittedName>
        <fullName evidence="2">Tubulin--tyrosine ligase-like protein 9</fullName>
    </submittedName>
</protein>